<dbReference type="Gene3D" id="1.10.1740.10">
    <property type="match status" value="1"/>
</dbReference>
<comment type="caution">
    <text evidence="5">The sequence shown here is derived from an EMBL/GenBank/DDBJ whole genome shotgun (WGS) entry which is preliminary data.</text>
</comment>
<dbReference type="SUPFAM" id="SSF88946">
    <property type="entry name" value="Sigma2 domain of RNA polymerase sigma factors"/>
    <property type="match status" value="1"/>
</dbReference>
<organism evidence="5 6">
    <name type="scientific">Streptomyces millisiae</name>
    <dbReference type="NCBI Taxonomy" id="3075542"/>
    <lineage>
        <taxon>Bacteria</taxon>
        <taxon>Bacillati</taxon>
        <taxon>Actinomycetota</taxon>
        <taxon>Actinomycetes</taxon>
        <taxon>Kitasatosporales</taxon>
        <taxon>Streptomycetaceae</taxon>
        <taxon>Streptomyces</taxon>
    </lineage>
</organism>
<dbReference type="InterPro" id="IPR007627">
    <property type="entry name" value="RNA_pol_sigma70_r2"/>
</dbReference>
<dbReference type="Pfam" id="PF04542">
    <property type="entry name" value="Sigma70_r2"/>
    <property type="match status" value="1"/>
</dbReference>
<keyword evidence="2" id="KW-0731">Sigma factor</keyword>
<name>A0ABU2LNP4_9ACTN</name>
<sequence length="224" mass="23975">MEGAEVREAERVATPDALLAVRAGEGDEEAFEALLRRHLPVLLPLARRLLGDRAGAEGAVRDAFVEAWRRLPEYRGRDPFPRWIRGIVTSRCTRTGRPAAEEAGEEAVAAAVMALVRREPRPGGPEGLAAARAVRAVADALPGVRAGRCRITPLADPADGGLRVRLEVAAGLGWTVPELAGRLRERVTEAARDRLGLDVRVVDVAVVDLLLDPAEDAAPDGTSR</sequence>
<protein>
    <submittedName>
        <fullName evidence="5">RNA polymerase sigma factor</fullName>
    </submittedName>
</protein>
<dbReference type="RefSeq" id="WP_311598358.1">
    <property type="nucleotide sequence ID" value="NZ_JAVREM010000012.1"/>
</dbReference>
<gene>
    <name evidence="5" type="ORF">RNC47_12740</name>
</gene>
<evidence type="ECO:0000313" key="6">
    <source>
        <dbReference type="Proteomes" id="UP001183420"/>
    </source>
</evidence>
<dbReference type="EMBL" id="JAVREM010000012">
    <property type="protein sequence ID" value="MDT0319204.1"/>
    <property type="molecule type" value="Genomic_DNA"/>
</dbReference>
<evidence type="ECO:0000313" key="5">
    <source>
        <dbReference type="EMBL" id="MDT0319204.1"/>
    </source>
</evidence>
<evidence type="ECO:0000256" key="2">
    <source>
        <dbReference type="ARBA" id="ARBA00023082"/>
    </source>
</evidence>
<accession>A0ABU2LNP4</accession>
<evidence type="ECO:0000256" key="1">
    <source>
        <dbReference type="ARBA" id="ARBA00023015"/>
    </source>
</evidence>
<evidence type="ECO:0000259" key="4">
    <source>
        <dbReference type="Pfam" id="PF04542"/>
    </source>
</evidence>
<dbReference type="InterPro" id="IPR013325">
    <property type="entry name" value="RNA_pol_sigma_r2"/>
</dbReference>
<keyword evidence="1" id="KW-0805">Transcription regulation</keyword>
<proteinExistence type="predicted"/>
<keyword evidence="6" id="KW-1185">Reference proteome</keyword>
<keyword evidence="3" id="KW-0804">Transcription</keyword>
<dbReference type="InterPro" id="IPR039425">
    <property type="entry name" value="RNA_pol_sigma-70-like"/>
</dbReference>
<dbReference type="PANTHER" id="PTHR43133">
    <property type="entry name" value="RNA POLYMERASE ECF-TYPE SIGMA FACTO"/>
    <property type="match status" value="1"/>
</dbReference>
<feature type="domain" description="RNA polymerase sigma-70 region 2" evidence="4">
    <location>
        <begin position="34"/>
        <end position="94"/>
    </location>
</feature>
<reference evidence="6" key="1">
    <citation type="submission" date="2023-07" db="EMBL/GenBank/DDBJ databases">
        <title>30 novel species of actinomycetes from the DSMZ collection.</title>
        <authorList>
            <person name="Nouioui I."/>
        </authorList>
    </citation>
    <scope>NUCLEOTIDE SEQUENCE [LARGE SCALE GENOMIC DNA]</scope>
    <source>
        <strain evidence="6">DSM 44918</strain>
    </source>
</reference>
<dbReference type="Proteomes" id="UP001183420">
    <property type="component" value="Unassembled WGS sequence"/>
</dbReference>
<dbReference type="PANTHER" id="PTHR43133:SF51">
    <property type="entry name" value="RNA POLYMERASE SIGMA FACTOR"/>
    <property type="match status" value="1"/>
</dbReference>
<evidence type="ECO:0000256" key="3">
    <source>
        <dbReference type="ARBA" id="ARBA00023163"/>
    </source>
</evidence>